<feature type="transmembrane region" description="Helical" evidence="6">
    <location>
        <begin position="28"/>
        <end position="45"/>
    </location>
</feature>
<feature type="transmembrane region" description="Helical" evidence="6">
    <location>
        <begin position="252"/>
        <end position="270"/>
    </location>
</feature>
<feature type="transmembrane region" description="Helical" evidence="6">
    <location>
        <begin position="423"/>
        <end position="444"/>
    </location>
</feature>
<evidence type="ECO:0000256" key="6">
    <source>
        <dbReference type="SAM" id="Phobius"/>
    </source>
</evidence>
<dbReference type="InterPro" id="IPR004680">
    <property type="entry name" value="Cit_transptr-like_dom"/>
</dbReference>
<organism evidence="8 9">
    <name type="scientific">Gordonia terrae</name>
    <dbReference type="NCBI Taxonomy" id="2055"/>
    <lineage>
        <taxon>Bacteria</taxon>
        <taxon>Bacillati</taxon>
        <taxon>Actinomycetota</taxon>
        <taxon>Actinomycetes</taxon>
        <taxon>Mycobacteriales</taxon>
        <taxon>Gordoniaceae</taxon>
        <taxon>Gordonia</taxon>
    </lineage>
</organism>
<evidence type="ECO:0000256" key="3">
    <source>
        <dbReference type="ARBA" id="ARBA00022692"/>
    </source>
</evidence>
<dbReference type="GO" id="GO:0016020">
    <property type="term" value="C:membrane"/>
    <property type="evidence" value="ECO:0007669"/>
    <property type="project" value="UniProtKB-SubCell"/>
</dbReference>
<keyword evidence="5 6" id="KW-0472">Membrane</keyword>
<feature type="domain" description="Citrate transporter-like" evidence="7">
    <location>
        <begin position="15"/>
        <end position="388"/>
    </location>
</feature>
<keyword evidence="3 6" id="KW-0812">Transmembrane</keyword>
<evidence type="ECO:0000256" key="2">
    <source>
        <dbReference type="ARBA" id="ARBA00022448"/>
    </source>
</evidence>
<evidence type="ECO:0000256" key="5">
    <source>
        <dbReference type="ARBA" id="ARBA00023136"/>
    </source>
</evidence>
<keyword evidence="4 6" id="KW-1133">Transmembrane helix</keyword>
<gene>
    <name evidence="8" type="ORF">CYJ73_06510</name>
</gene>
<dbReference type="RefSeq" id="WP_101819470.1">
    <property type="nucleotide sequence ID" value="NZ_PKJC01000003.1"/>
</dbReference>
<feature type="transmembrane region" description="Helical" evidence="6">
    <location>
        <begin position="276"/>
        <end position="292"/>
    </location>
</feature>
<feature type="transmembrane region" description="Helical" evidence="6">
    <location>
        <begin position="343"/>
        <end position="367"/>
    </location>
</feature>
<evidence type="ECO:0000313" key="8">
    <source>
        <dbReference type="EMBL" id="PKZ66540.1"/>
    </source>
</evidence>
<keyword evidence="2" id="KW-0813">Transport</keyword>
<evidence type="ECO:0000256" key="1">
    <source>
        <dbReference type="ARBA" id="ARBA00004141"/>
    </source>
</evidence>
<feature type="transmembrane region" description="Helical" evidence="6">
    <location>
        <begin position="304"/>
        <end position="323"/>
    </location>
</feature>
<feature type="transmembrane region" description="Helical" evidence="6">
    <location>
        <begin position="92"/>
        <end position="120"/>
    </location>
</feature>
<proteinExistence type="predicted"/>
<evidence type="ECO:0000313" key="9">
    <source>
        <dbReference type="Proteomes" id="UP000234662"/>
    </source>
</evidence>
<feature type="transmembrane region" description="Helical" evidence="6">
    <location>
        <begin position="132"/>
        <end position="156"/>
    </location>
</feature>
<reference evidence="8 9" key="1">
    <citation type="submission" date="2017-12" db="EMBL/GenBank/DDBJ databases">
        <title>Phylogenetic diversity of female urinary microbiome.</title>
        <authorList>
            <person name="Thomas-White K."/>
            <person name="Wolfe A.J."/>
        </authorList>
    </citation>
    <scope>NUCLEOTIDE SEQUENCE [LARGE SCALE GENOMIC DNA]</scope>
    <source>
        <strain evidence="8 9">UMB0777</strain>
    </source>
</reference>
<name>A0A2I1RBP2_9ACTN</name>
<comment type="caution">
    <text evidence="8">The sequence shown here is derived from an EMBL/GenBank/DDBJ whole genome shotgun (WGS) entry which is preliminary data.</text>
</comment>
<evidence type="ECO:0000256" key="4">
    <source>
        <dbReference type="ARBA" id="ARBA00022989"/>
    </source>
</evidence>
<evidence type="ECO:0000259" key="7">
    <source>
        <dbReference type="Pfam" id="PF03600"/>
    </source>
</evidence>
<protein>
    <submittedName>
        <fullName evidence="8">C4-dicarboxylate ABC transporter</fullName>
    </submittedName>
</protein>
<feature type="transmembrane region" description="Helical" evidence="6">
    <location>
        <begin position="168"/>
        <end position="192"/>
    </location>
</feature>
<dbReference type="Pfam" id="PF03600">
    <property type="entry name" value="CitMHS"/>
    <property type="match status" value="1"/>
</dbReference>
<dbReference type="AlphaFoldDB" id="A0A2I1RBP2"/>
<dbReference type="GO" id="GO:0055085">
    <property type="term" value="P:transmembrane transport"/>
    <property type="evidence" value="ECO:0007669"/>
    <property type="project" value="InterPro"/>
</dbReference>
<sequence length="448" mass="46126">MTVQLTALLLFVAVFILAGWRKIHAGAVALVGASIAGIFVAGMSAKEVLQGFPVNLLILLAGVTFLFGLAQVNGTIDAIIDRSVSRYHGKAYLMPLVFVALSAMISAMAATAAIAIIPIAMQIARRYRIDPMLMSVSVGAGLTVGMFAPFGLFGLITAGVAEEAGIGLNGLVLFAIAVAVNSVLVVAAYILFGGRALYRERASVSDDDGEPSLVGAAARTTAVGNEQPVREVRTGASGVREERAPFTAMQKLTLGAICVFAVSVIVIEALDMTVDIGLTCFAFAVLLLTIDPTPNREALAKIDWSTILLVGGIITFVSVLQTIGATDLLSDAAAEVGWPLLSAFILCVVGGLVSAFASTTGTLAAIVPLAVPLAATGELAGWAVIASLALCSALADVAPFSTVGATMVSTAPPWPGRTIHTRLFAWGAAMVVVGPVLFTIFLLLPTSL</sequence>
<dbReference type="EMBL" id="PKJC01000003">
    <property type="protein sequence ID" value="PKZ66540.1"/>
    <property type="molecule type" value="Genomic_DNA"/>
</dbReference>
<comment type="subcellular location">
    <subcellularLocation>
        <location evidence="1">Membrane</location>
        <topology evidence="1">Multi-pass membrane protein</topology>
    </subcellularLocation>
</comment>
<accession>A0A2I1RBP2</accession>
<dbReference type="Proteomes" id="UP000234662">
    <property type="component" value="Unassembled WGS sequence"/>
</dbReference>
<feature type="transmembrane region" description="Helical" evidence="6">
    <location>
        <begin position="52"/>
        <end position="72"/>
    </location>
</feature>